<dbReference type="CDD" id="cd00156">
    <property type="entry name" value="REC"/>
    <property type="match status" value="1"/>
</dbReference>
<feature type="domain" description="Sigma-54 factor interaction" evidence="7">
    <location>
        <begin position="143"/>
        <end position="372"/>
    </location>
</feature>
<proteinExistence type="predicted"/>
<keyword evidence="4" id="KW-0238">DNA-binding</keyword>
<keyword evidence="10" id="KW-1185">Reference proteome</keyword>
<dbReference type="Pfam" id="PF00072">
    <property type="entry name" value="Response_reg"/>
    <property type="match status" value="1"/>
</dbReference>
<dbReference type="RefSeq" id="WP_092223518.1">
    <property type="nucleotide sequence ID" value="NZ_FNJI01000018.1"/>
</dbReference>
<evidence type="ECO:0000256" key="2">
    <source>
        <dbReference type="ARBA" id="ARBA00022840"/>
    </source>
</evidence>
<keyword evidence="2" id="KW-0067">ATP-binding</keyword>
<dbReference type="SMART" id="SM00382">
    <property type="entry name" value="AAA"/>
    <property type="match status" value="1"/>
</dbReference>
<sequence length="455" mass="51087">MKGNIVVIEDDQEMCNMLKVGLTRRDFSVSTYTSGREGLDAVDLRNTDVVLVDINLPDMNGLDICNEIVNNLPDIPVVVMTAFGSMETAIAAIRAGTYDFVIKPLDMDLLSLSLERAARYRKLQQTVKHLSDVARQPRRFDNLLGNSPVMEKLFSQLDRIADSEASLLITGESGSGKELVARAVHNHSRRSDRPLTTINCAAMPAQLLESELFGHKKGAFTDARSDTTGLFLEADGGTLFLDEVGEIPLDLQPKLLRALEERCVRPVGGTVEHPFDVRIIAATNRDLESAVEDGLFREDLYYRLHVIQIEMPPLRARGADILLLARNFMEQLSERQNKAIIGISDAAAEKLLGYNWPGNVRELRNAMEHAVALTHFDTVVPEDLPEKIRFYRNDHFLLSAQDPAELISLEEMERRYIMYVLKTTGGNRTLAARIMGVDRKTLYRKLQRYEESDAS</sequence>
<dbReference type="InterPro" id="IPR025944">
    <property type="entry name" value="Sigma_54_int_dom_CS"/>
</dbReference>
<dbReference type="EMBL" id="FNJI01000018">
    <property type="protein sequence ID" value="SDP39130.1"/>
    <property type="molecule type" value="Genomic_DNA"/>
</dbReference>
<dbReference type="Pfam" id="PF25601">
    <property type="entry name" value="AAA_lid_14"/>
    <property type="match status" value="1"/>
</dbReference>
<dbReference type="Gene3D" id="1.10.10.60">
    <property type="entry name" value="Homeodomain-like"/>
    <property type="match status" value="1"/>
</dbReference>
<dbReference type="CDD" id="cd00009">
    <property type="entry name" value="AAA"/>
    <property type="match status" value="1"/>
</dbReference>
<evidence type="ECO:0000313" key="10">
    <source>
        <dbReference type="Proteomes" id="UP000199073"/>
    </source>
</evidence>
<accession>A0A1H0SBM5</accession>
<keyword evidence="5" id="KW-0804">Transcription</keyword>
<evidence type="ECO:0000259" key="7">
    <source>
        <dbReference type="PROSITE" id="PS50045"/>
    </source>
</evidence>
<dbReference type="SUPFAM" id="SSF52540">
    <property type="entry name" value="P-loop containing nucleoside triphosphate hydrolases"/>
    <property type="match status" value="1"/>
</dbReference>
<dbReference type="PROSITE" id="PS00675">
    <property type="entry name" value="SIGMA54_INTERACT_1"/>
    <property type="match status" value="1"/>
</dbReference>
<name>A0A1H0SBM5_9BACT</name>
<evidence type="ECO:0000256" key="5">
    <source>
        <dbReference type="ARBA" id="ARBA00023163"/>
    </source>
</evidence>
<evidence type="ECO:0000256" key="3">
    <source>
        <dbReference type="ARBA" id="ARBA00023015"/>
    </source>
</evidence>
<dbReference type="PRINTS" id="PR01590">
    <property type="entry name" value="HTHFIS"/>
</dbReference>
<dbReference type="InterPro" id="IPR002197">
    <property type="entry name" value="HTH_Fis"/>
</dbReference>
<dbReference type="GO" id="GO:0000160">
    <property type="term" value="P:phosphorelay signal transduction system"/>
    <property type="evidence" value="ECO:0007669"/>
    <property type="project" value="InterPro"/>
</dbReference>
<dbReference type="Pfam" id="PF02954">
    <property type="entry name" value="HTH_8"/>
    <property type="match status" value="1"/>
</dbReference>
<dbReference type="GO" id="GO:0006355">
    <property type="term" value="P:regulation of DNA-templated transcription"/>
    <property type="evidence" value="ECO:0007669"/>
    <property type="project" value="InterPro"/>
</dbReference>
<dbReference type="OrthoDB" id="9763792at2"/>
<dbReference type="SUPFAM" id="SSF52172">
    <property type="entry name" value="CheY-like"/>
    <property type="match status" value="1"/>
</dbReference>
<dbReference type="STRING" id="91360.SAMN05660330_02609"/>
<dbReference type="PROSITE" id="PS50045">
    <property type="entry name" value="SIGMA54_INTERACT_4"/>
    <property type="match status" value="1"/>
</dbReference>
<dbReference type="InterPro" id="IPR002078">
    <property type="entry name" value="Sigma_54_int"/>
</dbReference>
<dbReference type="GO" id="GO:0043565">
    <property type="term" value="F:sequence-specific DNA binding"/>
    <property type="evidence" value="ECO:0007669"/>
    <property type="project" value="InterPro"/>
</dbReference>
<dbReference type="InterPro" id="IPR025943">
    <property type="entry name" value="Sigma_54_int_dom_ATP-bd_2"/>
</dbReference>
<dbReference type="Proteomes" id="UP000199073">
    <property type="component" value="Unassembled WGS sequence"/>
</dbReference>
<protein>
    <submittedName>
        <fullName evidence="9">Two-component system, NtrC family, response regulator</fullName>
    </submittedName>
</protein>
<keyword evidence="3" id="KW-0805">Transcription regulation</keyword>
<evidence type="ECO:0000256" key="6">
    <source>
        <dbReference type="PROSITE-ProRule" id="PRU00169"/>
    </source>
</evidence>
<organism evidence="9 10">
    <name type="scientific">Desulforhopalus singaporensis</name>
    <dbReference type="NCBI Taxonomy" id="91360"/>
    <lineage>
        <taxon>Bacteria</taxon>
        <taxon>Pseudomonadati</taxon>
        <taxon>Thermodesulfobacteriota</taxon>
        <taxon>Desulfobulbia</taxon>
        <taxon>Desulfobulbales</taxon>
        <taxon>Desulfocapsaceae</taxon>
        <taxon>Desulforhopalus</taxon>
    </lineage>
</organism>
<keyword evidence="6" id="KW-0597">Phosphoprotein</keyword>
<dbReference type="FunFam" id="3.40.50.300:FF:000006">
    <property type="entry name" value="DNA-binding transcriptional regulator NtrC"/>
    <property type="match status" value="1"/>
</dbReference>
<dbReference type="InterPro" id="IPR027417">
    <property type="entry name" value="P-loop_NTPase"/>
</dbReference>
<dbReference type="Gene3D" id="1.10.8.60">
    <property type="match status" value="1"/>
</dbReference>
<dbReference type="InterPro" id="IPR003593">
    <property type="entry name" value="AAA+_ATPase"/>
</dbReference>
<dbReference type="Pfam" id="PF00158">
    <property type="entry name" value="Sigma54_activat"/>
    <property type="match status" value="1"/>
</dbReference>
<dbReference type="InterPro" id="IPR058031">
    <property type="entry name" value="AAA_lid_NorR"/>
</dbReference>
<dbReference type="PROSITE" id="PS00676">
    <property type="entry name" value="SIGMA54_INTERACT_2"/>
    <property type="match status" value="1"/>
</dbReference>
<reference evidence="9 10" key="1">
    <citation type="submission" date="2016-10" db="EMBL/GenBank/DDBJ databases">
        <authorList>
            <person name="de Groot N.N."/>
        </authorList>
    </citation>
    <scope>NUCLEOTIDE SEQUENCE [LARGE SCALE GENOMIC DNA]</scope>
    <source>
        <strain evidence="9 10">DSM 12130</strain>
    </source>
</reference>
<dbReference type="InterPro" id="IPR025662">
    <property type="entry name" value="Sigma_54_int_dom_ATP-bd_1"/>
</dbReference>
<dbReference type="InterPro" id="IPR009057">
    <property type="entry name" value="Homeodomain-like_sf"/>
</dbReference>
<feature type="modified residue" description="4-aspartylphosphate" evidence="6">
    <location>
        <position position="53"/>
    </location>
</feature>
<gene>
    <name evidence="9" type="ORF">SAMN05660330_02609</name>
</gene>
<keyword evidence="1" id="KW-0547">Nucleotide-binding</keyword>
<dbReference type="InterPro" id="IPR001789">
    <property type="entry name" value="Sig_transdc_resp-reg_receiver"/>
</dbReference>
<dbReference type="Gene3D" id="3.40.50.300">
    <property type="entry name" value="P-loop containing nucleotide triphosphate hydrolases"/>
    <property type="match status" value="1"/>
</dbReference>
<dbReference type="InterPro" id="IPR011006">
    <property type="entry name" value="CheY-like_superfamily"/>
</dbReference>
<dbReference type="GO" id="GO:0005524">
    <property type="term" value="F:ATP binding"/>
    <property type="evidence" value="ECO:0007669"/>
    <property type="project" value="UniProtKB-KW"/>
</dbReference>
<dbReference type="SMART" id="SM00448">
    <property type="entry name" value="REC"/>
    <property type="match status" value="1"/>
</dbReference>
<feature type="domain" description="Response regulatory" evidence="8">
    <location>
        <begin position="4"/>
        <end position="118"/>
    </location>
</feature>
<dbReference type="PROSITE" id="PS50110">
    <property type="entry name" value="RESPONSE_REGULATORY"/>
    <property type="match status" value="1"/>
</dbReference>
<evidence type="ECO:0000256" key="1">
    <source>
        <dbReference type="ARBA" id="ARBA00022741"/>
    </source>
</evidence>
<dbReference type="Gene3D" id="3.40.50.2300">
    <property type="match status" value="1"/>
</dbReference>
<evidence type="ECO:0000313" key="9">
    <source>
        <dbReference type="EMBL" id="SDP39130.1"/>
    </source>
</evidence>
<evidence type="ECO:0000256" key="4">
    <source>
        <dbReference type="ARBA" id="ARBA00023125"/>
    </source>
</evidence>
<dbReference type="SUPFAM" id="SSF46689">
    <property type="entry name" value="Homeodomain-like"/>
    <property type="match status" value="1"/>
</dbReference>
<dbReference type="AlphaFoldDB" id="A0A1H0SBM5"/>
<dbReference type="PANTHER" id="PTHR32071">
    <property type="entry name" value="TRANSCRIPTIONAL REGULATORY PROTEIN"/>
    <property type="match status" value="1"/>
</dbReference>
<dbReference type="PROSITE" id="PS00688">
    <property type="entry name" value="SIGMA54_INTERACT_3"/>
    <property type="match status" value="1"/>
</dbReference>
<evidence type="ECO:0000259" key="8">
    <source>
        <dbReference type="PROSITE" id="PS50110"/>
    </source>
</evidence>